<evidence type="ECO:0000313" key="2">
    <source>
        <dbReference type="Proteomes" id="UP001469553"/>
    </source>
</evidence>
<proteinExistence type="predicted"/>
<dbReference type="Proteomes" id="UP001469553">
    <property type="component" value="Unassembled WGS sequence"/>
</dbReference>
<accession>A0ABV0XXU3</accession>
<dbReference type="EMBL" id="JAHRIP010018220">
    <property type="protein sequence ID" value="MEQ2286186.1"/>
    <property type="molecule type" value="Genomic_DNA"/>
</dbReference>
<keyword evidence="2" id="KW-1185">Reference proteome</keyword>
<reference evidence="1 2" key="1">
    <citation type="submission" date="2021-06" db="EMBL/GenBank/DDBJ databases">
        <authorList>
            <person name="Palmer J.M."/>
        </authorList>
    </citation>
    <scope>NUCLEOTIDE SEQUENCE [LARGE SCALE GENOMIC DNA]</scope>
    <source>
        <strain evidence="1 2">AS_MEX2019</strain>
        <tissue evidence="1">Muscle</tissue>
    </source>
</reference>
<organism evidence="1 2">
    <name type="scientific">Ameca splendens</name>
    <dbReference type="NCBI Taxonomy" id="208324"/>
    <lineage>
        <taxon>Eukaryota</taxon>
        <taxon>Metazoa</taxon>
        <taxon>Chordata</taxon>
        <taxon>Craniata</taxon>
        <taxon>Vertebrata</taxon>
        <taxon>Euteleostomi</taxon>
        <taxon>Actinopterygii</taxon>
        <taxon>Neopterygii</taxon>
        <taxon>Teleostei</taxon>
        <taxon>Neoteleostei</taxon>
        <taxon>Acanthomorphata</taxon>
        <taxon>Ovalentaria</taxon>
        <taxon>Atherinomorphae</taxon>
        <taxon>Cyprinodontiformes</taxon>
        <taxon>Goodeidae</taxon>
        <taxon>Ameca</taxon>
    </lineage>
</organism>
<evidence type="ECO:0000313" key="1">
    <source>
        <dbReference type="EMBL" id="MEQ2286186.1"/>
    </source>
</evidence>
<gene>
    <name evidence="1" type="ORF">AMECASPLE_039685</name>
</gene>
<comment type="caution">
    <text evidence="1">The sequence shown here is derived from an EMBL/GenBank/DDBJ whole genome shotgun (WGS) entry which is preliminary data.</text>
</comment>
<name>A0ABV0XXU3_9TELE</name>
<sequence>MFRKSKRKKGEKDKLKDNLLFYCSGSVDATKPKTGLGCIDVTTRLILHDFPPALTLGLFGTTCYVLMKPGISKWPSKCFLALYLIPCPGPTASKVCHPVMVRRRKPYRLNYVMKI</sequence>
<protein>
    <submittedName>
        <fullName evidence="1">Uncharacterized protein</fullName>
    </submittedName>
</protein>